<evidence type="ECO:0000256" key="1">
    <source>
        <dbReference type="SAM" id="Phobius"/>
    </source>
</evidence>
<dbReference type="EMBL" id="UGVI01000001">
    <property type="protein sequence ID" value="SUE16612.1"/>
    <property type="molecule type" value="Genomic_DNA"/>
</dbReference>
<evidence type="ECO:0000313" key="3">
    <source>
        <dbReference type="Proteomes" id="UP000254569"/>
    </source>
</evidence>
<proteinExistence type="predicted"/>
<name>A0A379M3B8_9NOCA</name>
<sequence>MQKDCFHSSLRLSHSGLGVVIFVLLDGSLRIVA</sequence>
<dbReference type="AlphaFoldDB" id="A0A379M3B8"/>
<evidence type="ECO:0000313" key="2">
    <source>
        <dbReference type="EMBL" id="SUE16612.1"/>
    </source>
</evidence>
<keyword evidence="1" id="KW-0812">Transmembrane</keyword>
<keyword evidence="3" id="KW-1185">Reference proteome</keyword>
<dbReference type="Proteomes" id="UP000254569">
    <property type="component" value="Unassembled WGS sequence"/>
</dbReference>
<gene>
    <name evidence="2" type="ORF">NCTC13296_03498</name>
</gene>
<reference evidence="2 3" key="1">
    <citation type="submission" date="2018-06" db="EMBL/GenBank/DDBJ databases">
        <authorList>
            <consortium name="Pathogen Informatics"/>
            <person name="Doyle S."/>
        </authorList>
    </citation>
    <scope>NUCLEOTIDE SEQUENCE [LARGE SCALE GENOMIC DNA]</scope>
    <source>
        <strain evidence="2 3">NCTC13296</strain>
    </source>
</reference>
<protein>
    <submittedName>
        <fullName evidence="2">Uncharacterized protein</fullName>
    </submittedName>
</protein>
<feature type="transmembrane region" description="Helical" evidence="1">
    <location>
        <begin position="12"/>
        <end position="32"/>
    </location>
</feature>
<accession>A0A379M3B8</accession>
<keyword evidence="1" id="KW-0472">Membrane</keyword>
<keyword evidence="1" id="KW-1133">Transmembrane helix</keyword>
<organism evidence="2 3">
    <name type="scientific">Rhodococcus gordoniae</name>
    <dbReference type="NCBI Taxonomy" id="223392"/>
    <lineage>
        <taxon>Bacteria</taxon>
        <taxon>Bacillati</taxon>
        <taxon>Actinomycetota</taxon>
        <taxon>Actinomycetes</taxon>
        <taxon>Mycobacteriales</taxon>
        <taxon>Nocardiaceae</taxon>
        <taxon>Rhodococcus</taxon>
    </lineage>
</organism>